<keyword evidence="3" id="KW-1185">Reference proteome</keyword>
<dbReference type="EMBL" id="JACSIT010000118">
    <property type="protein sequence ID" value="MBC6995166.1"/>
    <property type="molecule type" value="Genomic_DNA"/>
</dbReference>
<reference evidence="2" key="1">
    <citation type="submission" date="2020-08" db="EMBL/GenBank/DDBJ databases">
        <title>Lewinella bacteria from marine environments.</title>
        <authorList>
            <person name="Zhong Y."/>
        </authorList>
    </citation>
    <scope>NUCLEOTIDE SEQUENCE</scope>
    <source>
        <strain evidence="2">KCTC 42187</strain>
    </source>
</reference>
<dbReference type="AlphaFoldDB" id="A0A923PLZ8"/>
<evidence type="ECO:0000313" key="3">
    <source>
        <dbReference type="Proteomes" id="UP000650081"/>
    </source>
</evidence>
<keyword evidence="1" id="KW-0812">Transmembrane</keyword>
<proteinExistence type="predicted"/>
<name>A0A923PLZ8_9BACT</name>
<dbReference type="Proteomes" id="UP000650081">
    <property type="component" value="Unassembled WGS sequence"/>
</dbReference>
<keyword evidence="1" id="KW-0472">Membrane</keyword>
<feature type="transmembrane region" description="Helical" evidence="1">
    <location>
        <begin position="37"/>
        <end position="61"/>
    </location>
</feature>
<evidence type="ECO:0000256" key="1">
    <source>
        <dbReference type="SAM" id="Phobius"/>
    </source>
</evidence>
<protein>
    <submittedName>
        <fullName evidence="2">Uncharacterized protein</fullName>
    </submittedName>
</protein>
<organism evidence="2 3">
    <name type="scientific">Neolewinella lacunae</name>
    <dbReference type="NCBI Taxonomy" id="1517758"/>
    <lineage>
        <taxon>Bacteria</taxon>
        <taxon>Pseudomonadati</taxon>
        <taxon>Bacteroidota</taxon>
        <taxon>Saprospiria</taxon>
        <taxon>Saprospirales</taxon>
        <taxon>Lewinellaceae</taxon>
        <taxon>Neolewinella</taxon>
    </lineage>
</organism>
<comment type="caution">
    <text evidence="2">The sequence shown here is derived from an EMBL/GenBank/DDBJ whole genome shotgun (WGS) entry which is preliminary data.</text>
</comment>
<evidence type="ECO:0000313" key="2">
    <source>
        <dbReference type="EMBL" id="MBC6995166.1"/>
    </source>
</evidence>
<dbReference type="RefSeq" id="WP_187467213.1">
    <property type="nucleotide sequence ID" value="NZ_JACSIT010000118.1"/>
</dbReference>
<feature type="transmembrane region" description="Helical" evidence="1">
    <location>
        <begin position="97"/>
        <end position="120"/>
    </location>
</feature>
<accession>A0A923PLZ8</accession>
<feature type="transmembrane region" description="Helical" evidence="1">
    <location>
        <begin position="7"/>
        <end position="25"/>
    </location>
</feature>
<keyword evidence="1" id="KW-1133">Transmembrane helix</keyword>
<sequence>MSYQSKVIYISLGIFLVLTILSYAADYGNQGSNNYAGLGYMLLMMCAIIAEVVVLFLIGIVMRLTHRPTPGIKPGDPEILDDQRQPQVLDNKQKAKAYFLAMGLVLLVGVSLCFGGVSLMEVF</sequence>
<gene>
    <name evidence="2" type="ORF">H9S92_13380</name>
</gene>